<keyword evidence="2" id="KW-1185">Reference proteome</keyword>
<dbReference type="Proteomes" id="UP000518266">
    <property type="component" value="Unassembled WGS sequence"/>
</dbReference>
<dbReference type="EMBL" id="JAAKFY010000003">
    <property type="protein sequence ID" value="KAF3859659.1"/>
    <property type="molecule type" value="Genomic_DNA"/>
</dbReference>
<sequence>MSGDGVHALASVSGAEELHFSGCDAGVVPPSPPLPPAAAPLRMELFRRMEFLFLREFWCDSSLFCSVWIKMEGFSSSSLALQRDRFVVSHLDGVPKLGVVHGVDAVLLRHYGTEAVSPLDLLGDVGGPGLSRDAGRLYDSFKDHDHLQVAALELHRRQVSDADHETQTVVSDGDDGVTAEDQSLRSAIRLSPLMMSPTMFCMMRTVMAVGQCSVIIRPPKPIVT</sequence>
<organism evidence="1 2">
    <name type="scientific">Dissostichus mawsoni</name>
    <name type="common">Antarctic cod</name>
    <dbReference type="NCBI Taxonomy" id="36200"/>
    <lineage>
        <taxon>Eukaryota</taxon>
        <taxon>Metazoa</taxon>
        <taxon>Chordata</taxon>
        <taxon>Craniata</taxon>
        <taxon>Vertebrata</taxon>
        <taxon>Euteleostomi</taxon>
        <taxon>Actinopterygii</taxon>
        <taxon>Neopterygii</taxon>
        <taxon>Teleostei</taxon>
        <taxon>Neoteleostei</taxon>
        <taxon>Acanthomorphata</taxon>
        <taxon>Eupercaria</taxon>
        <taxon>Perciformes</taxon>
        <taxon>Notothenioidei</taxon>
        <taxon>Nototheniidae</taxon>
        <taxon>Dissostichus</taxon>
    </lineage>
</organism>
<reference evidence="1 2" key="1">
    <citation type="submission" date="2020-03" db="EMBL/GenBank/DDBJ databases">
        <title>Dissostichus mawsoni Genome sequencing and assembly.</title>
        <authorList>
            <person name="Park H."/>
        </authorList>
    </citation>
    <scope>NUCLEOTIDE SEQUENCE [LARGE SCALE GENOMIC DNA]</scope>
    <source>
        <strain evidence="1">DM0001</strain>
        <tissue evidence="1">Muscle</tissue>
    </source>
</reference>
<gene>
    <name evidence="1" type="ORF">F7725_022058</name>
</gene>
<proteinExistence type="predicted"/>
<name>A0A7J5ZF71_DISMA</name>
<evidence type="ECO:0000313" key="1">
    <source>
        <dbReference type="EMBL" id="KAF3859659.1"/>
    </source>
</evidence>
<dbReference type="AlphaFoldDB" id="A0A7J5ZF71"/>
<accession>A0A7J5ZF71</accession>
<protein>
    <submittedName>
        <fullName evidence="1">Uncharacterized protein</fullName>
    </submittedName>
</protein>
<comment type="caution">
    <text evidence="1">The sequence shown here is derived from an EMBL/GenBank/DDBJ whole genome shotgun (WGS) entry which is preliminary data.</text>
</comment>
<evidence type="ECO:0000313" key="2">
    <source>
        <dbReference type="Proteomes" id="UP000518266"/>
    </source>
</evidence>